<reference evidence="5" key="1">
    <citation type="submission" date="2014-02" db="EMBL/GenBank/DDBJ databases">
        <title>The Genome Sequence of Trichophyton rubrum (morphotype fischeri) CBS 288.86.</title>
        <authorList>
            <consortium name="The Broad Institute Genomics Platform"/>
            <person name="Cuomo C.A."/>
            <person name="White T.C."/>
            <person name="Graser Y."/>
            <person name="Martinez-Rossi N."/>
            <person name="Heitman J."/>
            <person name="Young S.K."/>
            <person name="Zeng Q."/>
            <person name="Gargeya S."/>
            <person name="Abouelleil A."/>
            <person name="Alvarado L."/>
            <person name="Chapman S.B."/>
            <person name="Gainer-Dewar J."/>
            <person name="Goldberg J."/>
            <person name="Griggs A."/>
            <person name="Gujja S."/>
            <person name="Hansen M."/>
            <person name="Howarth C."/>
            <person name="Imamovic A."/>
            <person name="Larimer J."/>
            <person name="Martinez D."/>
            <person name="Murphy C."/>
            <person name="Pearson M.D."/>
            <person name="Persinoti G."/>
            <person name="Poon T."/>
            <person name="Priest M."/>
            <person name="Roberts A.D."/>
            <person name="Saif S."/>
            <person name="Shea T.D."/>
            <person name="Sykes S.N."/>
            <person name="Wortman J."/>
            <person name="Nusbaum C."/>
            <person name="Birren B."/>
        </authorList>
    </citation>
    <scope>NUCLEOTIDE SEQUENCE [LARGE SCALE GENOMIC DNA]</scope>
    <source>
        <strain evidence="5">CBS 288.86</strain>
    </source>
</reference>
<dbReference type="GO" id="GO:0015986">
    <property type="term" value="P:proton motive force-driven ATP synthesis"/>
    <property type="evidence" value="ECO:0007669"/>
    <property type="project" value="TreeGrafter"/>
</dbReference>
<comment type="subcellular location">
    <subcellularLocation>
        <location evidence="1">Mitochondrion membrane</location>
    </subcellularLocation>
</comment>
<feature type="transmembrane region" description="Helical" evidence="4">
    <location>
        <begin position="12"/>
        <end position="33"/>
    </location>
</feature>
<dbReference type="EMBL" id="KK207792">
    <property type="protein sequence ID" value="EZF54224.1"/>
    <property type="molecule type" value="Genomic_DNA"/>
</dbReference>
<dbReference type="PANTHER" id="PTHR28074">
    <property type="entry name" value="ATP SYNTHASE SUBUNIT K, MITOCHONDRIAL"/>
    <property type="match status" value="1"/>
</dbReference>
<dbReference type="PANTHER" id="PTHR28074:SF1">
    <property type="entry name" value="ATP SYNTHASE SUBUNIT K, MITOCHONDRIAL"/>
    <property type="match status" value="1"/>
</dbReference>
<keyword evidence="4" id="KW-1133">Transmembrane helix</keyword>
<organism evidence="5">
    <name type="scientific">Trichophyton rubrum CBS 288.86</name>
    <dbReference type="NCBI Taxonomy" id="1215330"/>
    <lineage>
        <taxon>Eukaryota</taxon>
        <taxon>Fungi</taxon>
        <taxon>Dikarya</taxon>
        <taxon>Ascomycota</taxon>
        <taxon>Pezizomycotina</taxon>
        <taxon>Eurotiomycetes</taxon>
        <taxon>Eurotiomycetidae</taxon>
        <taxon>Onygenales</taxon>
        <taxon>Arthrodermataceae</taxon>
        <taxon>Trichophyton</taxon>
    </lineage>
</organism>
<name>A0A022W7F6_TRIRU</name>
<keyword evidence="3 4" id="KW-0472">Membrane</keyword>
<evidence type="ECO:0008006" key="6">
    <source>
        <dbReference type="Google" id="ProtNLM"/>
    </source>
</evidence>
<dbReference type="Proteomes" id="UP000023758">
    <property type="component" value="Unassembled WGS sequence"/>
</dbReference>
<evidence type="ECO:0000256" key="1">
    <source>
        <dbReference type="ARBA" id="ARBA00004325"/>
    </source>
</evidence>
<protein>
    <recommendedName>
        <fullName evidence="6">ATP synthase subunit K, mitochondrial</fullName>
    </recommendedName>
</protein>
<sequence length="74" mass="7836">MVATYTILGRKVGSHVLAMTVLGGTAGGIYFALPGKQSKAQAPPIKASSKDEEAFIQEFLKSVETEDSKAKAKH</sequence>
<keyword evidence="4" id="KW-0812">Transmembrane</keyword>
<dbReference type="HOGENOM" id="CLU_172736_1_1_1"/>
<accession>A0A022W7F6</accession>
<dbReference type="GO" id="GO:0031966">
    <property type="term" value="C:mitochondrial membrane"/>
    <property type="evidence" value="ECO:0007669"/>
    <property type="project" value="UniProtKB-SubCell"/>
</dbReference>
<evidence type="ECO:0000256" key="3">
    <source>
        <dbReference type="ARBA" id="ARBA00023136"/>
    </source>
</evidence>
<dbReference type="OrthoDB" id="2094445at2759"/>
<dbReference type="InterPro" id="IPR021278">
    <property type="entry name" value="ATP19"/>
</dbReference>
<evidence type="ECO:0000313" key="5">
    <source>
        <dbReference type="EMBL" id="EZF54224.1"/>
    </source>
</evidence>
<gene>
    <name evidence="5" type="ORF">H103_03024</name>
</gene>
<evidence type="ECO:0000256" key="2">
    <source>
        <dbReference type="ARBA" id="ARBA00023128"/>
    </source>
</evidence>
<dbReference type="AlphaFoldDB" id="A0A022W7F6"/>
<proteinExistence type="predicted"/>
<evidence type="ECO:0000256" key="4">
    <source>
        <dbReference type="SAM" id="Phobius"/>
    </source>
</evidence>
<keyword evidence="2" id="KW-0496">Mitochondrion</keyword>
<dbReference type="Pfam" id="PF11022">
    <property type="entry name" value="ATP19"/>
    <property type="match status" value="1"/>
</dbReference>